<dbReference type="GO" id="GO:0043814">
    <property type="term" value="F:phospholactate guanylyltransferase activity"/>
    <property type="evidence" value="ECO:0007669"/>
    <property type="project" value="InterPro"/>
</dbReference>
<organism evidence="6 7">
    <name type="scientific">Neopusillimonas maritima</name>
    <dbReference type="NCBI Taxonomy" id="2026239"/>
    <lineage>
        <taxon>Bacteria</taxon>
        <taxon>Pseudomonadati</taxon>
        <taxon>Pseudomonadota</taxon>
        <taxon>Betaproteobacteria</taxon>
        <taxon>Burkholderiales</taxon>
        <taxon>Alcaligenaceae</taxon>
        <taxon>Neopusillimonas</taxon>
    </lineage>
</organism>
<proteinExistence type="inferred from homology"/>
<evidence type="ECO:0000313" key="6">
    <source>
        <dbReference type="EMBL" id="RIY41559.1"/>
    </source>
</evidence>
<dbReference type="InterPro" id="IPR029044">
    <property type="entry name" value="Nucleotide-diphossugar_trans"/>
</dbReference>
<dbReference type="Proteomes" id="UP000266206">
    <property type="component" value="Unassembled WGS sequence"/>
</dbReference>
<dbReference type="EC" id="2.7.7.106" evidence="5"/>
<keyword evidence="4 5" id="KW-0342">GTP-binding</keyword>
<dbReference type="AlphaFoldDB" id="A0A3A1YW99"/>
<comment type="pathway">
    <text evidence="5">Cofactor biosynthesis; coenzyme F420 biosynthesis.</text>
</comment>
<keyword evidence="2 5" id="KW-0548">Nucleotidyltransferase</keyword>
<accession>A0A3A1YW99</accession>
<keyword evidence="3 5" id="KW-0547">Nucleotide-binding</keyword>
<dbReference type="Gene3D" id="3.90.550.10">
    <property type="entry name" value="Spore Coat Polysaccharide Biosynthesis Protein SpsA, Chain A"/>
    <property type="match status" value="1"/>
</dbReference>
<evidence type="ECO:0000256" key="1">
    <source>
        <dbReference type="ARBA" id="ARBA00022679"/>
    </source>
</evidence>
<dbReference type="Pfam" id="PF01983">
    <property type="entry name" value="CofC"/>
    <property type="match status" value="1"/>
</dbReference>
<comment type="caution">
    <text evidence="6">The sequence shown here is derived from an EMBL/GenBank/DDBJ whole genome shotgun (WGS) entry which is preliminary data.</text>
</comment>
<dbReference type="UniPathway" id="UPA00071"/>
<evidence type="ECO:0000256" key="5">
    <source>
        <dbReference type="HAMAP-Rule" id="MF_02114"/>
    </source>
</evidence>
<name>A0A3A1YW99_9BURK</name>
<comment type="similarity">
    <text evidence="5">Belongs to the CofC family.</text>
</comment>
<keyword evidence="1 5" id="KW-0808">Transferase</keyword>
<evidence type="ECO:0000256" key="3">
    <source>
        <dbReference type="ARBA" id="ARBA00022741"/>
    </source>
</evidence>
<evidence type="ECO:0000256" key="4">
    <source>
        <dbReference type="ARBA" id="ARBA00023134"/>
    </source>
</evidence>
<comment type="function">
    <text evidence="5">Guanylyltransferase that catalyzes the activation of (2R)-3-phosphoglycerate (3PG) as 3-[(R)-glyceryl]-diphospho-5'-guanosine, via the condensation of 3PG with GTP. It is involved in the biosynthesis of a derivative of the hydride carrier cofactor coenzyme F420, 3PG-F420.</text>
</comment>
<dbReference type="OrthoDB" id="6334386at2"/>
<evidence type="ECO:0000256" key="2">
    <source>
        <dbReference type="ARBA" id="ARBA00022695"/>
    </source>
</evidence>
<dbReference type="GO" id="GO:0005525">
    <property type="term" value="F:GTP binding"/>
    <property type="evidence" value="ECO:0007669"/>
    <property type="project" value="UniProtKB-KW"/>
</dbReference>
<reference evidence="6 7" key="1">
    <citation type="submission" date="2017-08" db="EMBL/GenBank/DDBJ databases">
        <title>Pusillimonas indicus sp. nov., a member of the family Alcaligenaceae isolated from surface seawater.</title>
        <authorList>
            <person name="Li J."/>
        </authorList>
    </citation>
    <scope>NUCLEOTIDE SEQUENCE [LARGE SCALE GENOMIC DNA]</scope>
    <source>
        <strain evidence="6 7">L52-1-41</strain>
    </source>
</reference>
<dbReference type="NCBIfam" id="TIGR03552">
    <property type="entry name" value="F420_cofC"/>
    <property type="match status" value="1"/>
</dbReference>
<dbReference type="HAMAP" id="MF_02114">
    <property type="entry name" value="CofC"/>
    <property type="match status" value="1"/>
</dbReference>
<protein>
    <recommendedName>
        <fullName evidence="5">3-phospho-D-glycerate guanylyltransferase</fullName>
        <shortName evidence="5">3PG guanylyltransferase</shortName>
        <ecNumber evidence="5">2.7.7.106</ecNumber>
    </recommendedName>
</protein>
<evidence type="ECO:0000313" key="7">
    <source>
        <dbReference type="Proteomes" id="UP000266206"/>
    </source>
</evidence>
<dbReference type="InterPro" id="IPR002835">
    <property type="entry name" value="CofC"/>
</dbReference>
<dbReference type="GO" id="GO:0052645">
    <property type="term" value="P:F420-0 metabolic process"/>
    <property type="evidence" value="ECO:0007669"/>
    <property type="project" value="UniProtKB-UniRule"/>
</dbReference>
<dbReference type="EMBL" id="NQYH01000003">
    <property type="protein sequence ID" value="RIY41559.1"/>
    <property type="molecule type" value="Genomic_DNA"/>
</dbReference>
<comment type="catalytic activity">
    <reaction evidence="5">
        <text>(2R)-3-phosphoglycerate + GTP + H(+) = 3-[(R)-glyceryl]-diphospho-5'-guanosine + diphosphate</text>
        <dbReference type="Rhea" id="RHEA:63440"/>
        <dbReference type="ChEBI" id="CHEBI:15378"/>
        <dbReference type="ChEBI" id="CHEBI:33019"/>
        <dbReference type="ChEBI" id="CHEBI:37565"/>
        <dbReference type="ChEBI" id="CHEBI:58272"/>
        <dbReference type="ChEBI" id="CHEBI:147306"/>
        <dbReference type="EC" id="2.7.7.106"/>
    </reaction>
</comment>
<gene>
    <name evidence="6" type="primary">cofC</name>
    <name evidence="5" type="synonym">fbiD</name>
    <name evidence="6" type="ORF">CJP73_06185</name>
</gene>
<dbReference type="PANTHER" id="PTHR40392:SF1">
    <property type="entry name" value="2-PHOSPHO-L-LACTATE GUANYLYLTRANSFERASE"/>
    <property type="match status" value="1"/>
</dbReference>
<dbReference type="PANTHER" id="PTHR40392">
    <property type="entry name" value="2-PHOSPHO-L-LACTATE GUANYLYLTRANSFERASE"/>
    <property type="match status" value="1"/>
</dbReference>
<dbReference type="SUPFAM" id="SSF53448">
    <property type="entry name" value="Nucleotide-diphospho-sugar transferases"/>
    <property type="match status" value="1"/>
</dbReference>
<sequence length="249" mass="26895">MTAHRLAAVIPVKSFSYAKQRLQPVLSGSERRLLAQAMFEDVMDTLTQCRALSGVYVMTSDPEAVQLAADREVNTLHDPIIGGLSGAVASAAQTLKSVGFEGMLVVPADVPGIDTRSVDRIINQHGAPRSVTLVPALRDGGTNAMLCSPPDVIPNCFGHNSFRAHCQLAASSGAQLNTLSLPQLQYDIDRPLDLLSFLQQESPTRTYRFLIQSGIADRLRQTSRSVFSLASTFFPYAEQTPAISSIHKG</sequence>
<dbReference type="RefSeq" id="WP_119515810.1">
    <property type="nucleotide sequence ID" value="NZ_NQYH01000003.1"/>
</dbReference>